<keyword evidence="3" id="KW-1185">Reference proteome</keyword>
<dbReference type="Proteomes" id="UP000241587">
    <property type="component" value="Unassembled WGS sequence"/>
</dbReference>
<evidence type="ECO:0000313" key="3">
    <source>
        <dbReference type="Proteomes" id="UP000241587"/>
    </source>
</evidence>
<gene>
    <name evidence="2" type="ORF">FCULG_00000006</name>
</gene>
<protein>
    <submittedName>
        <fullName evidence="2">Uncharacterized protein</fullName>
    </submittedName>
</protein>
<reference evidence="2 3" key="1">
    <citation type="submission" date="2018-02" db="EMBL/GenBank/DDBJ databases">
        <title>Fusarium culmorum secondary metabolites in fungal-bacterial-plant interactions.</title>
        <authorList>
            <person name="Schmidt R."/>
        </authorList>
    </citation>
    <scope>NUCLEOTIDE SEQUENCE [LARGE SCALE GENOMIC DNA]</scope>
    <source>
        <strain evidence="2 3">PV</strain>
    </source>
</reference>
<dbReference type="EMBL" id="PVEM01000012">
    <property type="protein sequence ID" value="PTD05361.1"/>
    <property type="molecule type" value="Genomic_DNA"/>
</dbReference>
<comment type="caution">
    <text evidence="2">The sequence shown here is derived from an EMBL/GenBank/DDBJ whole genome shotgun (WGS) entry which is preliminary data.</text>
</comment>
<name>A0A2T4GP71_FUSCU</name>
<organism evidence="2 3">
    <name type="scientific">Fusarium culmorum</name>
    <dbReference type="NCBI Taxonomy" id="5516"/>
    <lineage>
        <taxon>Eukaryota</taxon>
        <taxon>Fungi</taxon>
        <taxon>Dikarya</taxon>
        <taxon>Ascomycota</taxon>
        <taxon>Pezizomycotina</taxon>
        <taxon>Sordariomycetes</taxon>
        <taxon>Hypocreomycetidae</taxon>
        <taxon>Hypocreales</taxon>
        <taxon>Nectriaceae</taxon>
        <taxon>Fusarium</taxon>
    </lineage>
</organism>
<proteinExistence type="predicted"/>
<evidence type="ECO:0000256" key="1">
    <source>
        <dbReference type="SAM" id="MobiDB-lite"/>
    </source>
</evidence>
<sequence>MPVEDLKITNHYYRGASNPAGHPARTYIKGRDFRDLSQGELQRIAMDQIRASQKLERESTVSTLRNPRPEVKSEEGVGREGTVGTLRNPRPEVKTEGSKKNDLVIAKK</sequence>
<feature type="compositionally biased region" description="Basic and acidic residues" evidence="1">
    <location>
        <begin position="89"/>
        <end position="102"/>
    </location>
</feature>
<dbReference type="AlphaFoldDB" id="A0A2T4GP71"/>
<feature type="compositionally biased region" description="Basic and acidic residues" evidence="1">
    <location>
        <begin position="67"/>
        <end position="78"/>
    </location>
</feature>
<evidence type="ECO:0000313" key="2">
    <source>
        <dbReference type="EMBL" id="PTD05361.1"/>
    </source>
</evidence>
<feature type="region of interest" description="Disordered" evidence="1">
    <location>
        <begin position="53"/>
        <end position="108"/>
    </location>
</feature>
<accession>A0A2T4GP71</accession>